<keyword evidence="1" id="KW-0732">Signal</keyword>
<feature type="chain" id="PRO_5020978234" evidence="1">
    <location>
        <begin position="20"/>
        <end position="283"/>
    </location>
</feature>
<dbReference type="OrthoDB" id="187854at2"/>
<accession>A0A4R1RP92</accession>
<gene>
    <name evidence="2" type="ORF">EV196_102321</name>
</gene>
<evidence type="ECO:0000313" key="3">
    <source>
        <dbReference type="Proteomes" id="UP000295455"/>
    </source>
</evidence>
<name>A0A4R1RP92_9FLAO</name>
<dbReference type="InterPro" id="IPR021314">
    <property type="entry name" value="DUF2911"/>
</dbReference>
<keyword evidence="3" id="KW-1185">Reference proteome</keyword>
<protein>
    <submittedName>
        <fullName evidence="2">DUF2911 family protein</fullName>
    </submittedName>
</protein>
<feature type="signal peptide" evidence="1">
    <location>
        <begin position="1"/>
        <end position="19"/>
    </location>
</feature>
<dbReference type="AlphaFoldDB" id="A0A4R1RP92"/>
<dbReference type="RefSeq" id="WP_132215642.1">
    <property type="nucleotide sequence ID" value="NZ_OX156936.1"/>
</dbReference>
<dbReference type="Pfam" id="PF11138">
    <property type="entry name" value="DUF2911"/>
    <property type="match status" value="1"/>
</dbReference>
<dbReference type="Proteomes" id="UP000295455">
    <property type="component" value="Unassembled WGS sequence"/>
</dbReference>
<proteinExistence type="predicted"/>
<dbReference type="EMBL" id="SLUP01000002">
    <property type="protein sequence ID" value="TCL67760.1"/>
    <property type="molecule type" value="Genomic_DNA"/>
</dbReference>
<sequence>MKKLLLFLLTITATLSVNAQIKTPQPSPFSKLEQKVGLTDITLEYSRPSMRDRVIFGNLVPYGKLWRLGANANTKITFSTDVTIGDNEVKAGTYAIFATPNETSWNVVFYSDATNGGLPKEWDDSKVVAMVTAEVYPMPVKMETFTMLFDDLTSSSAVLGMLWESVYVGVKIEVPTDDMVLTSINDVMNGTPTGNDYYAAAVYYLQEGKDIKQAKTWIDKAITIAGDKVAFWQLRQQSLIYAKAGDKSGAIAAAKKSLAAAEKAGNADYVKMNNDSLKEWGGM</sequence>
<comment type="caution">
    <text evidence="2">The sequence shown here is derived from an EMBL/GenBank/DDBJ whole genome shotgun (WGS) entry which is preliminary data.</text>
</comment>
<organism evidence="2 3">
    <name type="scientific">Mariniflexile fucanivorans</name>
    <dbReference type="NCBI Taxonomy" id="264023"/>
    <lineage>
        <taxon>Bacteria</taxon>
        <taxon>Pseudomonadati</taxon>
        <taxon>Bacteroidota</taxon>
        <taxon>Flavobacteriia</taxon>
        <taxon>Flavobacteriales</taxon>
        <taxon>Flavobacteriaceae</taxon>
        <taxon>Mariniflexile</taxon>
    </lineage>
</organism>
<evidence type="ECO:0000256" key="1">
    <source>
        <dbReference type="SAM" id="SignalP"/>
    </source>
</evidence>
<evidence type="ECO:0000313" key="2">
    <source>
        <dbReference type="EMBL" id="TCL67760.1"/>
    </source>
</evidence>
<reference evidence="2 3" key="1">
    <citation type="submission" date="2019-03" db="EMBL/GenBank/DDBJ databases">
        <title>Genomic Encyclopedia of Type Strains, Phase IV (KMG-IV): sequencing the most valuable type-strain genomes for metagenomic binning, comparative biology and taxonomic classification.</title>
        <authorList>
            <person name="Goeker M."/>
        </authorList>
    </citation>
    <scope>NUCLEOTIDE SEQUENCE [LARGE SCALE GENOMIC DNA]</scope>
    <source>
        <strain evidence="2 3">DSM 18792</strain>
    </source>
</reference>